<organism evidence="15 16">
    <name type="scientific">Aestuariispira insulae</name>
    <dbReference type="NCBI Taxonomy" id="1461337"/>
    <lineage>
        <taxon>Bacteria</taxon>
        <taxon>Pseudomonadati</taxon>
        <taxon>Pseudomonadota</taxon>
        <taxon>Alphaproteobacteria</taxon>
        <taxon>Rhodospirillales</taxon>
        <taxon>Kiloniellaceae</taxon>
        <taxon>Aestuariispira</taxon>
    </lineage>
</organism>
<keyword evidence="2 12" id="KW-1003">Cell membrane</keyword>
<sequence>MAKSRARARKQVRMNIVIAGMVMLGLAVGLGLYAFRGNVSFFASPSEIVAGQLVSGETLESGTRLRLGGLVEEDSWQQSDDGVVHFFRVTDEVQAVKVEYSGILPDLFREGQGVVLTGQMNDKGVFMASEVLAKHDENYMPKEAVDAMKRAGTWKHAEEAEDAGDGSGQ</sequence>
<feature type="topological domain" description="Extracellular" evidence="12">
    <location>
        <begin position="35"/>
        <end position="169"/>
    </location>
</feature>
<evidence type="ECO:0000256" key="13">
    <source>
        <dbReference type="PIRSR" id="PIRSR604329-50"/>
    </source>
</evidence>
<name>A0A3D9HQ27_9PROT</name>
<evidence type="ECO:0000256" key="1">
    <source>
        <dbReference type="ARBA" id="ARBA00004533"/>
    </source>
</evidence>
<dbReference type="GO" id="GO:0017004">
    <property type="term" value="P:cytochrome complex assembly"/>
    <property type="evidence" value="ECO:0007669"/>
    <property type="project" value="UniProtKB-KW"/>
</dbReference>
<evidence type="ECO:0000256" key="14">
    <source>
        <dbReference type="SAM" id="Phobius"/>
    </source>
</evidence>
<keyword evidence="9 12" id="KW-0408">Iron</keyword>
<dbReference type="GO" id="GO:0017003">
    <property type="term" value="P:protein-heme linkage"/>
    <property type="evidence" value="ECO:0007669"/>
    <property type="project" value="UniProtKB-UniRule"/>
</dbReference>
<evidence type="ECO:0000313" key="15">
    <source>
        <dbReference type="EMBL" id="RED51559.1"/>
    </source>
</evidence>
<evidence type="ECO:0000256" key="7">
    <source>
        <dbReference type="ARBA" id="ARBA00022968"/>
    </source>
</evidence>
<evidence type="ECO:0000256" key="9">
    <source>
        <dbReference type="ARBA" id="ARBA00023004"/>
    </source>
</evidence>
<dbReference type="RefSeq" id="WP_115936434.1">
    <property type="nucleotide sequence ID" value="NZ_QRDW01000003.1"/>
</dbReference>
<dbReference type="Pfam" id="PF03100">
    <property type="entry name" value="CcmE"/>
    <property type="match status" value="1"/>
</dbReference>
<evidence type="ECO:0000256" key="11">
    <source>
        <dbReference type="ARBA" id="ARBA00056663"/>
    </source>
</evidence>
<evidence type="ECO:0000256" key="6">
    <source>
        <dbReference type="ARBA" id="ARBA00022748"/>
    </source>
</evidence>
<keyword evidence="10 12" id="KW-0472">Membrane</keyword>
<comment type="function">
    <text evidence="11 12">Heme chaperone required for the biogenesis of c-type cytochromes. Transiently binds heme delivered by CcmC and transfers the heme to apo-cytochromes in a process facilitated by CcmF and CcmH.</text>
</comment>
<evidence type="ECO:0000313" key="16">
    <source>
        <dbReference type="Proteomes" id="UP000256845"/>
    </source>
</evidence>
<evidence type="ECO:0000256" key="2">
    <source>
        <dbReference type="ARBA" id="ARBA00022475"/>
    </source>
</evidence>
<evidence type="ECO:0000256" key="8">
    <source>
        <dbReference type="ARBA" id="ARBA00022989"/>
    </source>
</evidence>
<evidence type="ECO:0000256" key="12">
    <source>
        <dbReference type="HAMAP-Rule" id="MF_01959"/>
    </source>
</evidence>
<keyword evidence="16" id="KW-1185">Reference proteome</keyword>
<keyword evidence="3 12" id="KW-0349">Heme</keyword>
<proteinExistence type="inferred from homology"/>
<dbReference type="HAMAP" id="MF_01959">
    <property type="entry name" value="CcmE"/>
    <property type="match status" value="1"/>
</dbReference>
<dbReference type="GO" id="GO:0005886">
    <property type="term" value="C:plasma membrane"/>
    <property type="evidence" value="ECO:0007669"/>
    <property type="project" value="UniProtKB-SubCell"/>
</dbReference>
<keyword evidence="7 12" id="KW-0735">Signal-anchor</keyword>
<feature type="binding site" description="covalent" evidence="12 13">
    <location>
        <position position="135"/>
    </location>
    <ligand>
        <name>heme</name>
        <dbReference type="ChEBI" id="CHEBI:30413"/>
    </ligand>
</feature>
<feature type="transmembrane region" description="Helical" evidence="14">
    <location>
        <begin position="12"/>
        <end position="35"/>
    </location>
</feature>
<keyword evidence="8 12" id="KW-1133">Transmembrane helix</keyword>
<dbReference type="SUPFAM" id="SSF82093">
    <property type="entry name" value="Heme chaperone CcmE"/>
    <property type="match status" value="1"/>
</dbReference>
<dbReference type="Gene3D" id="2.40.50.140">
    <property type="entry name" value="Nucleic acid-binding proteins"/>
    <property type="match status" value="1"/>
</dbReference>
<feature type="topological domain" description="Cytoplasmic" evidence="12">
    <location>
        <begin position="1"/>
        <end position="13"/>
    </location>
</feature>
<dbReference type="GO" id="GO:0020037">
    <property type="term" value="F:heme binding"/>
    <property type="evidence" value="ECO:0007669"/>
    <property type="project" value="InterPro"/>
</dbReference>
<dbReference type="GO" id="GO:0046872">
    <property type="term" value="F:metal ion binding"/>
    <property type="evidence" value="ECO:0007669"/>
    <property type="project" value="UniProtKB-KW"/>
</dbReference>
<dbReference type="EMBL" id="QRDW01000003">
    <property type="protein sequence ID" value="RED51559.1"/>
    <property type="molecule type" value="Genomic_DNA"/>
</dbReference>
<dbReference type="InterPro" id="IPR036127">
    <property type="entry name" value="CcmE-like_sf"/>
</dbReference>
<dbReference type="InterPro" id="IPR004329">
    <property type="entry name" value="CcmE"/>
</dbReference>
<feature type="binding site" description="axial binding residue" evidence="12 13">
    <location>
        <position position="139"/>
    </location>
    <ligand>
        <name>heme</name>
        <dbReference type="ChEBI" id="CHEBI:30413"/>
    </ligand>
    <ligandPart>
        <name>Fe</name>
        <dbReference type="ChEBI" id="CHEBI:18248"/>
    </ligandPart>
</feature>
<dbReference type="PANTHER" id="PTHR34128:SF2">
    <property type="entry name" value="CYTOCHROME C-TYPE BIOGENESIS PROTEIN CCME HOMOLOG, MITOCHONDRIAL"/>
    <property type="match status" value="1"/>
</dbReference>
<accession>A0A3D9HQ27</accession>
<reference evidence="15 16" key="1">
    <citation type="submission" date="2018-07" db="EMBL/GenBank/DDBJ databases">
        <title>Genomic Encyclopedia of Type Strains, Phase III (KMG-III): the genomes of soil and plant-associated and newly described type strains.</title>
        <authorList>
            <person name="Whitman W."/>
        </authorList>
    </citation>
    <scope>NUCLEOTIDE SEQUENCE [LARGE SCALE GENOMIC DNA]</scope>
    <source>
        <strain evidence="15 16">CECT 8488</strain>
    </source>
</reference>
<evidence type="ECO:0000256" key="4">
    <source>
        <dbReference type="ARBA" id="ARBA00022692"/>
    </source>
</evidence>
<dbReference type="NCBIfam" id="NF009727">
    <property type="entry name" value="PRK13254.1-1"/>
    <property type="match status" value="1"/>
</dbReference>
<dbReference type="NCBIfam" id="NF009731">
    <property type="entry name" value="PRK13254.1-5"/>
    <property type="match status" value="1"/>
</dbReference>
<keyword evidence="4 12" id="KW-0812">Transmembrane</keyword>
<comment type="similarity">
    <text evidence="12">Belongs to the CcmE/CycJ family.</text>
</comment>
<protein>
    <recommendedName>
        <fullName evidence="12">Cytochrome c-type biogenesis protein CcmE</fullName>
    </recommendedName>
    <alternativeName>
        <fullName evidence="12">Cytochrome c maturation protein E</fullName>
    </alternativeName>
    <alternativeName>
        <fullName evidence="12">Heme chaperone CcmE</fullName>
    </alternativeName>
</protein>
<evidence type="ECO:0000256" key="5">
    <source>
        <dbReference type="ARBA" id="ARBA00022723"/>
    </source>
</evidence>
<dbReference type="InterPro" id="IPR012340">
    <property type="entry name" value="NA-bd_OB-fold"/>
</dbReference>
<comment type="caution">
    <text evidence="15">The sequence shown here is derived from an EMBL/GenBank/DDBJ whole genome shotgun (WGS) entry which is preliminary data.</text>
</comment>
<dbReference type="OrthoDB" id="9793584at2"/>
<evidence type="ECO:0000256" key="3">
    <source>
        <dbReference type="ARBA" id="ARBA00022617"/>
    </source>
</evidence>
<dbReference type="AlphaFoldDB" id="A0A3D9HQ27"/>
<dbReference type="FunFam" id="2.40.50.140:FF:000104">
    <property type="entry name" value="Cytochrome c-type biogenesis protein CcmE"/>
    <property type="match status" value="1"/>
</dbReference>
<comment type="subcellular location">
    <subcellularLocation>
        <location evidence="1">Cell inner membrane</location>
    </subcellularLocation>
    <subcellularLocation>
        <location evidence="12">Cell membrane</location>
        <topology evidence="12">Single-pass type II membrane protein</topology>
    </subcellularLocation>
</comment>
<dbReference type="Proteomes" id="UP000256845">
    <property type="component" value="Unassembled WGS sequence"/>
</dbReference>
<dbReference type="PANTHER" id="PTHR34128">
    <property type="entry name" value="CYTOCHROME C-TYPE BIOGENESIS PROTEIN CCME HOMOLOG, MITOCHONDRIAL"/>
    <property type="match status" value="1"/>
</dbReference>
<keyword evidence="5 12" id="KW-0479">Metal-binding</keyword>
<gene>
    <name evidence="12" type="primary">ccmE</name>
    <name evidence="12" type="synonym">cycJ</name>
    <name evidence="15" type="ORF">DFP90_103362</name>
</gene>
<evidence type="ECO:0000256" key="10">
    <source>
        <dbReference type="ARBA" id="ARBA00023136"/>
    </source>
</evidence>
<keyword evidence="6 12" id="KW-0201">Cytochrome c-type biogenesis</keyword>